<dbReference type="PANTHER" id="PTHR34075">
    <property type="entry name" value="BLR3430 PROTEIN"/>
    <property type="match status" value="1"/>
</dbReference>
<proteinExistence type="predicted"/>
<dbReference type="PANTHER" id="PTHR34075:SF5">
    <property type="entry name" value="BLR3430 PROTEIN"/>
    <property type="match status" value="1"/>
</dbReference>
<sequence>MTVGPVARDADTAAFFDAAASGQFLLRHCPACGAISAPQSAQCERCAATDLDWRRAIGDAILVSWTVSHGRPGTDPVILCIAELAEGPWWWARLEGGEPKSLSIGAPLRIAYRHPTPDSEVVPVFVPASTATASG</sequence>
<gene>
    <name evidence="2" type="ORF">EAS64_14310</name>
</gene>
<keyword evidence="3" id="KW-1185">Reference proteome</keyword>
<dbReference type="OrthoDB" id="4542282at2"/>
<dbReference type="Pfam" id="PF01796">
    <property type="entry name" value="OB_ChsH2_C"/>
    <property type="match status" value="1"/>
</dbReference>
<dbReference type="RefSeq" id="WP_145853366.1">
    <property type="nucleotide sequence ID" value="NZ_RPFW01000002.1"/>
</dbReference>
<dbReference type="Gene3D" id="6.10.30.10">
    <property type="match status" value="1"/>
</dbReference>
<comment type="caution">
    <text evidence="2">The sequence shown here is derived from an EMBL/GenBank/DDBJ whole genome shotgun (WGS) entry which is preliminary data.</text>
</comment>
<feature type="domain" description="ChsH2 C-terminal OB-fold" evidence="1">
    <location>
        <begin position="53"/>
        <end position="112"/>
    </location>
</feature>
<dbReference type="SUPFAM" id="SSF50249">
    <property type="entry name" value="Nucleic acid-binding proteins"/>
    <property type="match status" value="1"/>
</dbReference>
<dbReference type="EMBL" id="RPFW01000002">
    <property type="protein sequence ID" value="TVZ05665.1"/>
    <property type="molecule type" value="Genomic_DNA"/>
</dbReference>
<dbReference type="Proteomes" id="UP000460272">
    <property type="component" value="Unassembled WGS sequence"/>
</dbReference>
<organism evidence="2 3">
    <name type="scientific">Trebonia kvetii</name>
    <dbReference type="NCBI Taxonomy" id="2480626"/>
    <lineage>
        <taxon>Bacteria</taxon>
        <taxon>Bacillati</taxon>
        <taxon>Actinomycetota</taxon>
        <taxon>Actinomycetes</taxon>
        <taxon>Streptosporangiales</taxon>
        <taxon>Treboniaceae</taxon>
        <taxon>Trebonia</taxon>
    </lineage>
</organism>
<evidence type="ECO:0000313" key="3">
    <source>
        <dbReference type="Proteomes" id="UP000460272"/>
    </source>
</evidence>
<evidence type="ECO:0000259" key="1">
    <source>
        <dbReference type="Pfam" id="PF01796"/>
    </source>
</evidence>
<evidence type="ECO:0000313" key="2">
    <source>
        <dbReference type="EMBL" id="TVZ05665.1"/>
    </source>
</evidence>
<accession>A0A6P2C592</accession>
<dbReference type="InterPro" id="IPR012340">
    <property type="entry name" value="NA-bd_OB-fold"/>
</dbReference>
<reference evidence="2 3" key="1">
    <citation type="submission" date="2018-11" db="EMBL/GenBank/DDBJ databases">
        <title>Trebonia kvetii gen.nov., sp.nov., a novel acidophilic actinobacterium, and proposal of the new actinobacterial family Treboniaceae fam. nov.</title>
        <authorList>
            <person name="Rapoport D."/>
            <person name="Sagova-Mareckova M."/>
            <person name="Sedlacek I."/>
            <person name="Provaznik J."/>
            <person name="Kralova S."/>
            <person name="Pavlinic D."/>
            <person name="Benes V."/>
            <person name="Kopecky J."/>
        </authorList>
    </citation>
    <scope>NUCLEOTIDE SEQUENCE [LARGE SCALE GENOMIC DNA]</scope>
    <source>
        <strain evidence="2 3">15Tr583</strain>
    </source>
</reference>
<dbReference type="AlphaFoldDB" id="A0A6P2C592"/>
<name>A0A6P2C592_9ACTN</name>
<dbReference type="InterPro" id="IPR002878">
    <property type="entry name" value="ChsH2_C"/>
</dbReference>
<protein>
    <recommendedName>
        <fullName evidence="1">ChsH2 C-terminal OB-fold domain-containing protein</fullName>
    </recommendedName>
</protein>
<dbReference type="InterPro" id="IPR052513">
    <property type="entry name" value="Thioester_dehydratase-like"/>
</dbReference>